<comment type="similarity">
    <text evidence="2">Belongs to the peptidase C85 family.</text>
</comment>
<dbReference type="EC" id="3.4.19.12" evidence="3"/>
<dbReference type="PANTHER" id="PTHR12419:SF4">
    <property type="entry name" value="OTU DOMAIN-CONTAINING PROTEIN 5"/>
    <property type="match status" value="1"/>
</dbReference>
<feature type="compositionally biased region" description="Basic and acidic residues" evidence="7">
    <location>
        <begin position="65"/>
        <end position="76"/>
    </location>
</feature>
<dbReference type="PROSITE" id="PS50802">
    <property type="entry name" value="OTU"/>
    <property type="match status" value="1"/>
</dbReference>
<evidence type="ECO:0000256" key="2">
    <source>
        <dbReference type="ARBA" id="ARBA00010407"/>
    </source>
</evidence>
<dbReference type="PANTHER" id="PTHR12419">
    <property type="entry name" value="OTU DOMAIN CONTAINING PROTEIN"/>
    <property type="match status" value="1"/>
</dbReference>
<keyword evidence="5" id="KW-0833">Ubl conjugation pathway</keyword>
<dbReference type="EMBL" id="CH991546">
    <property type="protein sequence ID" value="EDQ91068.1"/>
    <property type="molecule type" value="Genomic_DNA"/>
</dbReference>
<organism evidence="9 10">
    <name type="scientific">Monosiga brevicollis</name>
    <name type="common">Choanoflagellate</name>
    <dbReference type="NCBI Taxonomy" id="81824"/>
    <lineage>
        <taxon>Eukaryota</taxon>
        <taxon>Choanoflagellata</taxon>
        <taxon>Craspedida</taxon>
        <taxon>Salpingoecidae</taxon>
        <taxon>Monosiga</taxon>
    </lineage>
</organism>
<evidence type="ECO:0000256" key="5">
    <source>
        <dbReference type="ARBA" id="ARBA00022786"/>
    </source>
</evidence>
<dbReference type="GeneID" id="5889610"/>
<dbReference type="KEGG" id="mbr:MONBRDRAFT_6817"/>
<keyword evidence="4" id="KW-0645">Protease</keyword>
<dbReference type="AlphaFoldDB" id="A9UUC0"/>
<dbReference type="InterPro" id="IPR038765">
    <property type="entry name" value="Papain-like_cys_pep_sf"/>
</dbReference>
<sequence>MSPPPRRTNRRWLSCDSDEEDDEPGARTATVVRQRQRQELDTARVQAQRHQSLQRRAWEGQHLSGDYDHKENDTQLRSRGRMGAAPRPSFEYDLQTQELSANNAVAANLSRRRPQDCPPATQRARLSHDPHEGLVGRAASTTHAAVAAASETGRRIQTDVAFASALRAEYGWEIVPMVGDGACLFRAVETSSFTGLLRVSCIWNHQRRNRDHFQAFVTTDFDAYLEHKARPTTHGNHVEIQAMSEIYNRRIEVYSYDTHPINIFQGSSHSEAPIRLSYHGQVHYNAINDPQHPSFGIGLGLPGLRTLVSTTQNAGSIC</sequence>
<name>A9UUC0_MONBE</name>
<dbReference type="GO" id="GO:0006508">
    <property type="term" value="P:proteolysis"/>
    <property type="evidence" value="ECO:0007669"/>
    <property type="project" value="UniProtKB-KW"/>
</dbReference>
<evidence type="ECO:0000256" key="7">
    <source>
        <dbReference type="SAM" id="MobiDB-lite"/>
    </source>
</evidence>
<dbReference type="Proteomes" id="UP000001357">
    <property type="component" value="Unassembled WGS sequence"/>
</dbReference>
<dbReference type="Gene3D" id="3.90.70.80">
    <property type="match status" value="1"/>
</dbReference>
<dbReference type="GO" id="GO:0009966">
    <property type="term" value="P:regulation of signal transduction"/>
    <property type="evidence" value="ECO:0000318"/>
    <property type="project" value="GO_Central"/>
</dbReference>
<dbReference type="RefSeq" id="XP_001744365.1">
    <property type="nucleotide sequence ID" value="XM_001744313.1"/>
</dbReference>
<evidence type="ECO:0000313" key="10">
    <source>
        <dbReference type="Proteomes" id="UP000001357"/>
    </source>
</evidence>
<accession>A9UUC0</accession>
<dbReference type="SUPFAM" id="SSF54001">
    <property type="entry name" value="Cysteine proteinases"/>
    <property type="match status" value="1"/>
</dbReference>
<gene>
    <name evidence="9" type="ORF">MONBRDRAFT_6817</name>
</gene>
<evidence type="ECO:0000256" key="4">
    <source>
        <dbReference type="ARBA" id="ARBA00022670"/>
    </source>
</evidence>
<dbReference type="CDD" id="cd22752">
    <property type="entry name" value="OTU_OTUD5-like"/>
    <property type="match status" value="1"/>
</dbReference>
<proteinExistence type="inferred from homology"/>
<evidence type="ECO:0000256" key="6">
    <source>
        <dbReference type="ARBA" id="ARBA00022801"/>
    </source>
</evidence>
<evidence type="ECO:0000313" key="9">
    <source>
        <dbReference type="EMBL" id="EDQ91068.1"/>
    </source>
</evidence>
<dbReference type="InParanoid" id="A9UUC0"/>
<evidence type="ECO:0000256" key="1">
    <source>
        <dbReference type="ARBA" id="ARBA00000707"/>
    </source>
</evidence>
<dbReference type="eggNOG" id="KOG2605">
    <property type="taxonomic scope" value="Eukaryota"/>
</dbReference>
<dbReference type="GO" id="GO:0061578">
    <property type="term" value="F:K63-linked deubiquitinase activity"/>
    <property type="evidence" value="ECO:0000318"/>
    <property type="project" value="GO_Central"/>
</dbReference>
<comment type="catalytic activity">
    <reaction evidence="1">
        <text>Thiol-dependent hydrolysis of ester, thioester, amide, peptide and isopeptide bonds formed by the C-terminal Gly of ubiquitin (a 76-residue protein attached to proteins as an intracellular targeting signal).</text>
        <dbReference type="EC" id="3.4.19.12"/>
    </reaction>
</comment>
<keyword evidence="10" id="KW-1185">Reference proteome</keyword>
<keyword evidence="6" id="KW-0378">Hydrolase</keyword>
<dbReference type="Pfam" id="PF02338">
    <property type="entry name" value="OTU"/>
    <property type="match status" value="1"/>
</dbReference>
<feature type="domain" description="OTU" evidence="8">
    <location>
        <begin position="172"/>
        <end position="276"/>
    </location>
</feature>
<dbReference type="STRING" id="81824.A9UUC0"/>
<dbReference type="InterPro" id="IPR003323">
    <property type="entry name" value="OTU_dom"/>
</dbReference>
<evidence type="ECO:0000256" key="3">
    <source>
        <dbReference type="ARBA" id="ARBA00012759"/>
    </source>
</evidence>
<dbReference type="InterPro" id="IPR050704">
    <property type="entry name" value="Peptidase_C85-like"/>
</dbReference>
<dbReference type="GO" id="GO:0004843">
    <property type="term" value="F:cysteine-type deubiquitinase activity"/>
    <property type="evidence" value="ECO:0000318"/>
    <property type="project" value="GO_Central"/>
</dbReference>
<protein>
    <recommendedName>
        <fullName evidence="3">ubiquitinyl hydrolase 1</fullName>
        <ecNumber evidence="3">3.4.19.12</ecNumber>
    </recommendedName>
</protein>
<reference evidence="9 10" key="1">
    <citation type="journal article" date="2008" name="Nature">
        <title>The genome of the choanoflagellate Monosiga brevicollis and the origin of metazoans.</title>
        <authorList>
            <consortium name="JGI Sequencing"/>
            <person name="King N."/>
            <person name="Westbrook M.J."/>
            <person name="Young S.L."/>
            <person name="Kuo A."/>
            <person name="Abedin M."/>
            <person name="Chapman J."/>
            <person name="Fairclough S."/>
            <person name="Hellsten U."/>
            <person name="Isogai Y."/>
            <person name="Letunic I."/>
            <person name="Marr M."/>
            <person name="Pincus D."/>
            <person name="Putnam N."/>
            <person name="Rokas A."/>
            <person name="Wright K.J."/>
            <person name="Zuzow R."/>
            <person name="Dirks W."/>
            <person name="Good M."/>
            <person name="Goodstein D."/>
            <person name="Lemons D."/>
            <person name="Li W."/>
            <person name="Lyons J.B."/>
            <person name="Morris A."/>
            <person name="Nichols S."/>
            <person name="Richter D.J."/>
            <person name="Salamov A."/>
            <person name="Bork P."/>
            <person name="Lim W.A."/>
            <person name="Manning G."/>
            <person name="Miller W.T."/>
            <person name="McGinnis W."/>
            <person name="Shapiro H."/>
            <person name="Tjian R."/>
            <person name="Grigoriev I.V."/>
            <person name="Rokhsar D."/>
        </authorList>
    </citation>
    <scope>NUCLEOTIDE SEQUENCE [LARGE SCALE GENOMIC DNA]</scope>
    <source>
        <strain evidence="10">MX1 / ATCC 50154</strain>
    </source>
</reference>
<feature type="region of interest" description="Disordered" evidence="7">
    <location>
        <begin position="1"/>
        <end position="86"/>
    </location>
</feature>
<evidence type="ECO:0000259" key="8">
    <source>
        <dbReference type="PROSITE" id="PS50802"/>
    </source>
</evidence>